<evidence type="ECO:0000313" key="5">
    <source>
        <dbReference type="Proteomes" id="UP000198546"/>
    </source>
</evidence>
<keyword evidence="2" id="KW-1133">Transmembrane helix</keyword>
<keyword evidence="3" id="KW-0732">Signal</keyword>
<feature type="region of interest" description="Disordered" evidence="1">
    <location>
        <begin position="444"/>
        <end position="523"/>
    </location>
</feature>
<dbReference type="AlphaFoldDB" id="A0A1G7EIV9"/>
<protein>
    <recommendedName>
        <fullName evidence="6">Gram-positive cocci surface proteins LPxTG domain-containing protein</fullName>
    </recommendedName>
</protein>
<evidence type="ECO:0000256" key="3">
    <source>
        <dbReference type="SAM" id="SignalP"/>
    </source>
</evidence>
<evidence type="ECO:0008006" key="6">
    <source>
        <dbReference type="Google" id="ProtNLM"/>
    </source>
</evidence>
<evidence type="ECO:0000256" key="1">
    <source>
        <dbReference type="SAM" id="MobiDB-lite"/>
    </source>
</evidence>
<organism evidence="4 5">
    <name type="scientific">Auraticoccus monumenti</name>
    <dbReference type="NCBI Taxonomy" id="675864"/>
    <lineage>
        <taxon>Bacteria</taxon>
        <taxon>Bacillati</taxon>
        <taxon>Actinomycetota</taxon>
        <taxon>Actinomycetes</taxon>
        <taxon>Propionibacteriales</taxon>
        <taxon>Propionibacteriaceae</taxon>
        <taxon>Auraticoccus</taxon>
    </lineage>
</organism>
<name>A0A1G7EIV9_9ACTN</name>
<proteinExistence type="predicted"/>
<feature type="compositionally biased region" description="Gly residues" evidence="1">
    <location>
        <begin position="487"/>
        <end position="510"/>
    </location>
</feature>
<keyword evidence="2" id="KW-0472">Membrane</keyword>
<evidence type="ECO:0000256" key="2">
    <source>
        <dbReference type="SAM" id="Phobius"/>
    </source>
</evidence>
<dbReference type="EMBL" id="LT629688">
    <property type="protein sequence ID" value="SDE63527.1"/>
    <property type="molecule type" value="Genomic_DNA"/>
</dbReference>
<evidence type="ECO:0000313" key="4">
    <source>
        <dbReference type="EMBL" id="SDE63527.1"/>
    </source>
</evidence>
<keyword evidence="5" id="KW-1185">Reference proteome</keyword>
<feature type="compositionally biased region" description="Low complexity" evidence="1">
    <location>
        <begin position="96"/>
        <end position="112"/>
    </location>
</feature>
<feature type="signal peptide" evidence="3">
    <location>
        <begin position="1"/>
        <end position="26"/>
    </location>
</feature>
<dbReference type="STRING" id="675864.SAMN04489747_3959"/>
<sequence length="545" mass="54421">MAGRRAAAVLMVGVLGWALVGPPATAEPVEPAESPGVSASPTPAGTTSPAPTGTASPTPTGTASPAPTDAGTTPTEDATPTGATTPGPSGTPVPEPTGTGSGAPSASPSAGDPGPPRTRALPGDVVLDVSTDCERGVEARVGNQSDELAEVLVRFSDQQTDEVLLEQPLQVDPDAGATATLPNSEGPVAVTVLDLDSGEVLAAGTGQQLRCIRVVEDCDAVEFTNPEENPAVRLETTMRLEEGVSSTTLEPGETLRVEWFDGRWEAVREGAADATAGAGFASVSYDTCPGQVGNLTVTCSAADGADGTLETDLGPVPGAEVTWRLSRQERGTVATGTATGSGDVRARGLAVGGYVLDVLVDGERSDRLALRVATCLTVVTTCSTATFTSAASNPDATIGFFGPLDDPTVRDIDNPNYNVLGIAPGQSVTVDLDGVTHEWRSLQSLASGSDPDSPFRGTVTLGTGPLPAAEECPPVTPEPVDHDAYGSGDGPGDGGTAAGGTGAGMGGAGAGPEHQLAETGGPAGPLLGLGLVALLGGATLLTRRR</sequence>
<feature type="region of interest" description="Disordered" evidence="1">
    <location>
        <begin position="24"/>
        <end position="122"/>
    </location>
</feature>
<feature type="compositionally biased region" description="Low complexity" evidence="1">
    <location>
        <begin position="24"/>
        <end position="88"/>
    </location>
</feature>
<gene>
    <name evidence="4" type="ORF">SAMN04489747_3959</name>
</gene>
<reference evidence="4 5" key="1">
    <citation type="submission" date="2016-10" db="EMBL/GenBank/DDBJ databases">
        <authorList>
            <person name="de Groot N.N."/>
        </authorList>
    </citation>
    <scope>NUCLEOTIDE SEQUENCE [LARGE SCALE GENOMIC DNA]</scope>
    <source>
        <strain evidence="4 5">MON 2.2</strain>
    </source>
</reference>
<accession>A0A1G7EIV9</accession>
<keyword evidence="2" id="KW-0812">Transmembrane</keyword>
<feature type="transmembrane region" description="Helical" evidence="2">
    <location>
        <begin position="523"/>
        <end position="542"/>
    </location>
</feature>
<feature type="chain" id="PRO_5009240841" description="Gram-positive cocci surface proteins LPxTG domain-containing protein" evidence="3">
    <location>
        <begin position="27"/>
        <end position="545"/>
    </location>
</feature>
<dbReference type="Proteomes" id="UP000198546">
    <property type="component" value="Chromosome i"/>
</dbReference>